<keyword evidence="1" id="KW-0812">Transmembrane</keyword>
<protein>
    <submittedName>
        <fullName evidence="2">Uncharacterized protein B655R</fullName>
    </submittedName>
</protein>
<dbReference type="OrthoDB" id="24194at10239"/>
<sequence length="76" mass="8423">MNIMNPYFIVIVVAIFTASLVTLYNKYAEQGEKNPGRTFLKIFVAALVSGVSFVFIANRPDDILSEPFMEGGLADF</sequence>
<reference evidence="2 3" key="1">
    <citation type="journal article" date="2007" name="Virology">
        <title>Sequence and annotation of the 369-kb NY-2A and the 345-kb AR158 viruses that infect Chlorella NC64A.</title>
        <authorList>
            <person name="Fitzgerald L.A."/>
            <person name="Graves M.V."/>
            <person name="Li X."/>
            <person name="Feldblyum T."/>
            <person name="Nierman W.C."/>
            <person name="Van Etten J.L."/>
        </authorList>
    </citation>
    <scope>NUCLEOTIDE SEQUENCE [LARGE SCALE GENOMIC DNA]</scope>
    <source>
        <strain evidence="2 3">NY-2A</strain>
    </source>
</reference>
<gene>
    <name evidence="2" type="primary">B655R</name>
    <name evidence="2" type="ORF">NY2A_B655R</name>
</gene>
<dbReference type="EMBL" id="DQ491002">
    <property type="protein sequence ID" value="ABT15054.1"/>
    <property type="molecule type" value="Genomic_DNA"/>
</dbReference>
<dbReference type="KEGG" id="vg:5658826"/>
<evidence type="ECO:0000256" key="1">
    <source>
        <dbReference type="SAM" id="Phobius"/>
    </source>
</evidence>
<evidence type="ECO:0000313" key="2">
    <source>
        <dbReference type="EMBL" id="ABT15054.1"/>
    </source>
</evidence>
<dbReference type="GeneID" id="5658826"/>
<name>A7IXI0_PBCVN</name>
<keyword evidence="1" id="KW-0472">Membrane</keyword>
<feature type="transmembrane region" description="Helical" evidence="1">
    <location>
        <begin position="6"/>
        <end position="27"/>
    </location>
</feature>
<dbReference type="RefSeq" id="YP_001497851.1">
    <property type="nucleotide sequence ID" value="NC_009898.1"/>
</dbReference>
<organism evidence="2 3">
    <name type="scientific">Paramecium bursaria Chlorella virus NY2A</name>
    <name type="common">PBCV-NY2A</name>
    <dbReference type="NCBI Taxonomy" id="46021"/>
    <lineage>
        <taxon>Viruses</taxon>
        <taxon>Varidnaviria</taxon>
        <taxon>Bamfordvirae</taxon>
        <taxon>Nucleocytoviricota</taxon>
        <taxon>Megaviricetes</taxon>
        <taxon>Algavirales</taxon>
        <taxon>Phycodnaviridae</taxon>
        <taxon>Chlorovirus</taxon>
        <taxon>Chlorovirus americanus</taxon>
    </lineage>
</organism>
<organismHost>
    <name type="scientific">Chlorella</name>
    <dbReference type="NCBI Taxonomy" id="3071"/>
</organismHost>
<accession>A7IXI0</accession>
<feature type="transmembrane region" description="Helical" evidence="1">
    <location>
        <begin position="39"/>
        <end position="57"/>
    </location>
</feature>
<keyword evidence="1" id="KW-1133">Transmembrane helix</keyword>
<keyword evidence="3" id="KW-1185">Reference proteome</keyword>
<proteinExistence type="predicted"/>
<evidence type="ECO:0000313" key="3">
    <source>
        <dbReference type="Proteomes" id="UP000202419"/>
    </source>
</evidence>
<dbReference type="Proteomes" id="UP000202419">
    <property type="component" value="Segment"/>
</dbReference>